<sequence length="67" mass="7977">MTTHKRTDLTPKAPKFTQDQIDWLDSIFPENENIKSTKEELFINLGTRRVVLYLKRLHSEHKRNALL</sequence>
<evidence type="ECO:0000313" key="2">
    <source>
        <dbReference type="Proteomes" id="UP000017654"/>
    </source>
</evidence>
<dbReference type="EMBL" id="KF669656">
    <property type="protein sequence ID" value="AGY48000.1"/>
    <property type="molecule type" value="Genomic_DNA"/>
</dbReference>
<dbReference type="OrthoDB" id="41699at10239"/>
<accession>U5PVK5</accession>
<proteinExistence type="predicted"/>
<dbReference type="RefSeq" id="YP_009006525.1">
    <property type="nucleotide sequence ID" value="NC_023570.1"/>
</dbReference>
<name>U5PVK5_9CAUD</name>
<gene>
    <name evidence="1" type="ORF">Petty_28</name>
</gene>
<reference evidence="1 2" key="1">
    <citation type="journal article" date="2013" name="Genome Announc.">
        <title>Complete Genome of Acinetobacter baumannii Podophage Petty.</title>
        <authorList>
            <person name="Mumm I.P."/>
            <person name="Wood T.L."/>
            <person name="Chamakura K.R."/>
            <person name="Kuty Everett G.F."/>
        </authorList>
    </citation>
    <scope>NUCLEOTIDE SEQUENCE [LARGE SCALE GENOMIC DNA]</scope>
</reference>
<dbReference type="Proteomes" id="UP000017654">
    <property type="component" value="Segment"/>
</dbReference>
<protein>
    <submittedName>
        <fullName evidence="1">Uncharacterized protein</fullName>
    </submittedName>
</protein>
<keyword evidence="2" id="KW-1185">Reference proteome</keyword>
<dbReference type="GeneID" id="18503466"/>
<evidence type="ECO:0000313" key="1">
    <source>
        <dbReference type="EMBL" id="AGY48000.1"/>
    </source>
</evidence>
<dbReference type="KEGG" id="vg:18503466"/>
<organism evidence="1 2">
    <name type="scientific">Acinetobacter phage Petty</name>
    <dbReference type="NCBI Taxonomy" id="1406779"/>
    <lineage>
        <taxon>Viruses</taxon>
        <taxon>Duplodnaviria</taxon>
        <taxon>Heunggongvirae</taxon>
        <taxon>Uroviricota</taxon>
        <taxon>Caudoviricetes</taxon>
        <taxon>Autographivirales</taxon>
        <taxon>Autoscriptoviridae</taxon>
        <taxon>Beijerinckvirinae</taxon>
        <taxon>Pettyvirus</taxon>
        <taxon>Pettyvirus petty</taxon>
    </lineage>
</organism>